<organism evidence="7 8">
    <name type="scientific">Salipiger thiooxidans</name>
    <dbReference type="NCBI Taxonomy" id="282683"/>
    <lineage>
        <taxon>Bacteria</taxon>
        <taxon>Pseudomonadati</taxon>
        <taxon>Pseudomonadota</taxon>
        <taxon>Alphaproteobacteria</taxon>
        <taxon>Rhodobacterales</taxon>
        <taxon>Roseobacteraceae</taxon>
        <taxon>Salipiger</taxon>
    </lineage>
</organism>
<evidence type="ECO:0000259" key="6">
    <source>
        <dbReference type="Pfam" id="PF00149"/>
    </source>
</evidence>
<reference evidence="8" key="1">
    <citation type="submission" date="2016-10" db="EMBL/GenBank/DDBJ databases">
        <authorList>
            <person name="Varghese N."/>
            <person name="Submissions S."/>
        </authorList>
    </citation>
    <scope>NUCLEOTIDE SEQUENCE [LARGE SCALE GENOMIC DNA]</scope>
    <source>
        <strain evidence="8">DSM 10146</strain>
    </source>
</reference>
<accession>A0A1G7CNN1</accession>
<keyword evidence="1" id="KW-0479">Metal-binding</keyword>
<evidence type="ECO:0000313" key="8">
    <source>
        <dbReference type="Proteomes" id="UP000198994"/>
    </source>
</evidence>
<dbReference type="AlphaFoldDB" id="A0A1G7CNN1"/>
<feature type="domain" description="Calcineurin-like phosphoesterase" evidence="6">
    <location>
        <begin position="3"/>
        <end position="187"/>
    </location>
</feature>
<dbReference type="Gene3D" id="3.60.21.10">
    <property type="match status" value="1"/>
</dbReference>
<proteinExistence type="inferred from homology"/>
<dbReference type="Pfam" id="PF00149">
    <property type="entry name" value="Metallophos"/>
    <property type="match status" value="1"/>
</dbReference>
<evidence type="ECO:0000256" key="5">
    <source>
        <dbReference type="SAM" id="MobiDB-lite"/>
    </source>
</evidence>
<gene>
    <name evidence="7" type="ORF">SAMN04488105_103232</name>
</gene>
<dbReference type="GO" id="GO:0046872">
    <property type="term" value="F:metal ion binding"/>
    <property type="evidence" value="ECO:0007669"/>
    <property type="project" value="UniProtKB-KW"/>
</dbReference>
<keyword evidence="2" id="KW-0378">Hydrolase</keyword>
<evidence type="ECO:0000256" key="4">
    <source>
        <dbReference type="ARBA" id="ARBA00025742"/>
    </source>
</evidence>
<dbReference type="InterPro" id="IPR004843">
    <property type="entry name" value="Calcineurin-like_PHP"/>
</dbReference>
<keyword evidence="3" id="KW-0408">Iron</keyword>
<name>A0A1G7CNN1_9RHOB</name>
<evidence type="ECO:0000313" key="7">
    <source>
        <dbReference type="EMBL" id="SDE40390.1"/>
    </source>
</evidence>
<evidence type="ECO:0000256" key="3">
    <source>
        <dbReference type="ARBA" id="ARBA00023004"/>
    </source>
</evidence>
<dbReference type="InterPro" id="IPR050884">
    <property type="entry name" value="CNP_phosphodiesterase-III"/>
</dbReference>
<dbReference type="STRING" id="282683.SAMN04488105_103232"/>
<dbReference type="SUPFAM" id="SSF56300">
    <property type="entry name" value="Metallo-dependent phosphatases"/>
    <property type="match status" value="1"/>
</dbReference>
<dbReference type="Proteomes" id="UP000198994">
    <property type="component" value="Unassembled WGS sequence"/>
</dbReference>
<dbReference type="OrthoDB" id="651281at2"/>
<comment type="similarity">
    <text evidence="4">Belongs to the cyclic nucleotide phosphodiesterase class-III family.</text>
</comment>
<sequence>MTRIAHISDLHFGRTDVELLNPLLAAVNGARPDLVAVTGDFTQRARVSQYREARAFLDRLEAPWMAVPGNHDVSLDNLWMRFIRPYKRYREHICNDLFPTFRGAGIVAVGLNTVDRYRWQRGKVRWFQLRQACRIFGESEGTKLVLAHHPFEQDADVKKSLMRGANKAIEQLSDCGAHVVLSGHLHRWRAEPFLSRKNRSQVLQVHVGTGLSTRLRGQENDFALLDVAQDEVAVTRMIARDGAFAEAGVRRFVYGDEGWKERRDTMSAEPAGTVRDPAALRH</sequence>
<dbReference type="PANTHER" id="PTHR42988">
    <property type="entry name" value="PHOSPHOHYDROLASE"/>
    <property type="match status" value="1"/>
</dbReference>
<dbReference type="EMBL" id="FNAV01000003">
    <property type="protein sequence ID" value="SDE40390.1"/>
    <property type="molecule type" value="Genomic_DNA"/>
</dbReference>
<evidence type="ECO:0000256" key="1">
    <source>
        <dbReference type="ARBA" id="ARBA00022723"/>
    </source>
</evidence>
<protein>
    <submittedName>
        <fullName evidence="7">3',5'-cyclic AMP phosphodiesterase CpdA</fullName>
    </submittedName>
</protein>
<dbReference type="InterPro" id="IPR029052">
    <property type="entry name" value="Metallo-depent_PP-like"/>
</dbReference>
<dbReference type="GO" id="GO:0016787">
    <property type="term" value="F:hydrolase activity"/>
    <property type="evidence" value="ECO:0007669"/>
    <property type="project" value="UniProtKB-KW"/>
</dbReference>
<feature type="region of interest" description="Disordered" evidence="5">
    <location>
        <begin position="263"/>
        <end position="282"/>
    </location>
</feature>
<dbReference type="PANTHER" id="PTHR42988:SF2">
    <property type="entry name" value="CYCLIC NUCLEOTIDE PHOSPHODIESTERASE CBUA0032-RELATED"/>
    <property type="match status" value="1"/>
</dbReference>
<dbReference type="RefSeq" id="WP_089956458.1">
    <property type="nucleotide sequence ID" value="NZ_FNAV01000003.1"/>
</dbReference>
<evidence type="ECO:0000256" key="2">
    <source>
        <dbReference type="ARBA" id="ARBA00022801"/>
    </source>
</evidence>
<keyword evidence="8" id="KW-1185">Reference proteome</keyword>